<dbReference type="InterPro" id="IPR015421">
    <property type="entry name" value="PyrdxlP-dep_Trfase_major"/>
</dbReference>
<dbReference type="Proteomes" id="UP001500975">
    <property type="component" value="Unassembled WGS sequence"/>
</dbReference>
<evidence type="ECO:0000256" key="2">
    <source>
        <dbReference type="ARBA" id="ARBA00022898"/>
    </source>
</evidence>
<comment type="cofactor">
    <cofactor evidence="1">
        <name>pyridoxal 5'-phosphate</name>
        <dbReference type="ChEBI" id="CHEBI:597326"/>
    </cofactor>
</comment>
<organism evidence="4 5">
    <name type="scientific">Variovorax defluvii</name>
    <dbReference type="NCBI Taxonomy" id="913761"/>
    <lineage>
        <taxon>Bacteria</taxon>
        <taxon>Pseudomonadati</taxon>
        <taxon>Pseudomonadota</taxon>
        <taxon>Betaproteobacteria</taxon>
        <taxon>Burkholderiales</taxon>
        <taxon>Comamonadaceae</taxon>
        <taxon>Variovorax</taxon>
    </lineage>
</organism>
<dbReference type="Gene3D" id="3.90.1150.10">
    <property type="entry name" value="Aspartate Aminotransferase, domain 1"/>
    <property type="match status" value="1"/>
</dbReference>
<evidence type="ECO:0000313" key="5">
    <source>
        <dbReference type="Proteomes" id="UP001500975"/>
    </source>
</evidence>
<dbReference type="InterPro" id="IPR015422">
    <property type="entry name" value="PyrdxlP-dep_Trfase_small"/>
</dbReference>
<comment type="caution">
    <text evidence="4">The sequence shown here is derived from an EMBL/GenBank/DDBJ whole genome shotgun (WGS) entry which is preliminary data.</text>
</comment>
<dbReference type="Pfam" id="PF00202">
    <property type="entry name" value="Aminotran_3"/>
    <property type="match status" value="1"/>
</dbReference>
<dbReference type="SUPFAM" id="SSF53383">
    <property type="entry name" value="PLP-dependent transferases"/>
    <property type="match status" value="1"/>
</dbReference>
<dbReference type="RefSeq" id="WP_345539569.1">
    <property type="nucleotide sequence ID" value="NZ_BAABGJ010000058.1"/>
</dbReference>
<dbReference type="InterPro" id="IPR005814">
    <property type="entry name" value="Aminotrans_3"/>
</dbReference>
<dbReference type="PANTHER" id="PTHR43713:SF3">
    <property type="entry name" value="GLUTAMATE-1-SEMIALDEHYDE 2,1-AMINOMUTASE 1, CHLOROPLASTIC-RELATED"/>
    <property type="match status" value="1"/>
</dbReference>
<dbReference type="PANTHER" id="PTHR43713">
    <property type="entry name" value="GLUTAMATE-1-SEMIALDEHYDE 2,1-AMINOMUTASE"/>
    <property type="match status" value="1"/>
</dbReference>
<dbReference type="PROSITE" id="PS00600">
    <property type="entry name" value="AA_TRANSFER_CLASS_3"/>
    <property type="match status" value="1"/>
</dbReference>
<evidence type="ECO:0000313" key="4">
    <source>
        <dbReference type="EMBL" id="GAA4349055.1"/>
    </source>
</evidence>
<keyword evidence="4" id="KW-0808">Transferase</keyword>
<protein>
    <submittedName>
        <fullName evidence="4">Aminotransferase class III-fold pyridoxal phosphate-dependent enzyme</fullName>
    </submittedName>
</protein>
<comment type="similarity">
    <text evidence="3">Belongs to the class-III pyridoxal-phosphate-dependent aminotransferase family.</text>
</comment>
<dbReference type="InterPro" id="IPR015424">
    <property type="entry name" value="PyrdxlP-dep_Trfase"/>
</dbReference>
<name>A0ABP8I185_9BURK</name>
<dbReference type="GO" id="GO:0008483">
    <property type="term" value="F:transaminase activity"/>
    <property type="evidence" value="ECO:0007669"/>
    <property type="project" value="UniProtKB-KW"/>
</dbReference>
<accession>A0ABP8I185</accession>
<keyword evidence="4" id="KW-0032">Aminotransferase</keyword>
<keyword evidence="5" id="KW-1185">Reference proteome</keyword>
<dbReference type="EMBL" id="BAABGJ010000058">
    <property type="protein sequence ID" value="GAA4349055.1"/>
    <property type="molecule type" value="Genomic_DNA"/>
</dbReference>
<reference evidence="5" key="1">
    <citation type="journal article" date="2019" name="Int. J. Syst. Evol. Microbiol.">
        <title>The Global Catalogue of Microorganisms (GCM) 10K type strain sequencing project: providing services to taxonomists for standard genome sequencing and annotation.</title>
        <authorList>
            <consortium name="The Broad Institute Genomics Platform"/>
            <consortium name="The Broad Institute Genome Sequencing Center for Infectious Disease"/>
            <person name="Wu L."/>
            <person name="Ma J."/>
        </authorList>
    </citation>
    <scope>NUCLEOTIDE SEQUENCE [LARGE SCALE GENOMIC DNA]</scope>
    <source>
        <strain evidence="5">JCM 17804</strain>
    </source>
</reference>
<keyword evidence="2 3" id="KW-0663">Pyridoxal phosphate</keyword>
<sequence length="444" mass="47971">MNGELASSGSAQLWERALKAMPGGVSHDGRFLPPHPTYFARAKGARKWDVEGREYIDYAVGSGAMMLGHSHPDVVKAVQAQMELGTFFATVHPLEIEWAELVQELIPSAERVRFTASGTESTLLAIRTARAYTGKPKLLRFEGHFHGWHDGVLLGMKAPFDEWPSLGIPDELRSTAAVAPQDANRVEEMLKADPAIGTIICEVSGANWGSVPISDDFLRDLRKLADRYGCVLIFDEVITGFRWSPGGKQKLLGITPDMTTMAKIVAGGMPGGAVGGKAEIMRLLDPNVEYKRYKPAVAHKGTYNASPIVSAAAVAALKVIRTGEPQRQADSVAKQLRAGMQQMIDELGVDALVYGESSTFTVYFAKGARRGSLASISPAAIRGSLNRDSLDIYTNGLRRRGVDNMSFTGGMTSLAHRDEDVPPTLEAFEGAVQDLLDAGRIVCT</sequence>
<proteinExistence type="inferred from homology"/>
<dbReference type="Gene3D" id="3.40.640.10">
    <property type="entry name" value="Type I PLP-dependent aspartate aminotransferase-like (Major domain)"/>
    <property type="match status" value="1"/>
</dbReference>
<evidence type="ECO:0000256" key="1">
    <source>
        <dbReference type="ARBA" id="ARBA00001933"/>
    </source>
</evidence>
<dbReference type="InterPro" id="IPR049704">
    <property type="entry name" value="Aminotrans_3_PPA_site"/>
</dbReference>
<evidence type="ECO:0000256" key="3">
    <source>
        <dbReference type="RuleBase" id="RU003560"/>
    </source>
</evidence>
<gene>
    <name evidence="4" type="ORF">GCM10023165_35470</name>
</gene>